<proteinExistence type="predicted"/>
<dbReference type="AlphaFoldDB" id="A0A5R8LX10"/>
<comment type="caution">
    <text evidence="3">The sequence shown here is derived from an EMBL/GenBank/DDBJ whole genome shotgun (WGS) entry which is preliminary data.</text>
</comment>
<dbReference type="EMBL" id="VBWN01000017">
    <property type="protein sequence ID" value="TLF38508.1"/>
    <property type="molecule type" value="Genomic_DNA"/>
</dbReference>
<keyword evidence="1" id="KW-0812">Transmembrane</keyword>
<organism evidence="3 5">
    <name type="scientific">Lacticaseibacillus zeae</name>
    <name type="common">Lactobacillus zeae</name>
    <dbReference type="NCBI Taxonomy" id="57037"/>
    <lineage>
        <taxon>Bacteria</taxon>
        <taxon>Bacillati</taxon>
        <taxon>Bacillota</taxon>
        <taxon>Bacilli</taxon>
        <taxon>Lactobacillales</taxon>
        <taxon>Lactobacillaceae</taxon>
        <taxon>Lacticaseibacillus</taxon>
    </lineage>
</organism>
<evidence type="ECO:0000313" key="5">
    <source>
        <dbReference type="Proteomes" id="UP000309885"/>
    </source>
</evidence>
<evidence type="ECO:0000313" key="2">
    <source>
        <dbReference type="EMBL" id="TLF38508.1"/>
    </source>
</evidence>
<dbReference type="Proteomes" id="UP000307781">
    <property type="component" value="Unassembled WGS sequence"/>
</dbReference>
<gene>
    <name evidence="2" type="ORF">FEI14_14210</name>
    <name evidence="3" type="ORF">FEI15_01110</name>
</gene>
<keyword evidence="1" id="KW-1133">Transmembrane helix</keyword>
<dbReference type="EMBL" id="VBWO01000001">
    <property type="protein sequence ID" value="TLF41838.1"/>
    <property type="molecule type" value="Genomic_DNA"/>
</dbReference>
<sequence length="93" mass="9642">MSHMVLRHRKAAIVLTVAAFAIVLVVAVRSNAIVADIAAAVPLSRETRKTIEMFLDAGMGAAAIITLLGGGGLIAYIVRQAFKSGGKKLILAA</sequence>
<reference evidence="4 5" key="1">
    <citation type="submission" date="2019-05" db="EMBL/GenBank/DDBJ databases">
        <title>Genome-based reclassification of Lactobacillus casei as Lactobacillus casei subsp. casei. subsp.nov., description of Lactobacillus casei subsp. zeae subsp. nov., and emended description of Lactobacillus casei.</title>
        <authorList>
            <person name="Huang C.-H."/>
        </authorList>
    </citation>
    <scope>NUCLEOTIDE SEQUENCE [LARGE SCALE GENOMIC DNA]</scope>
    <source>
        <strain evidence="3 5">CRBIP24.44</strain>
        <strain evidence="2 4">CRBIP24.58</strain>
    </source>
</reference>
<evidence type="ECO:0008006" key="6">
    <source>
        <dbReference type="Google" id="ProtNLM"/>
    </source>
</evidence>
<evidence type="ECO:0000313" key="3">
    <source>
        <dbReference type="EMBL" id="TLF41838.1"/>
    </source>
</evidence>
<dbReference type="RefSeq" id="WP_010492207.1">
    <property type="nucleotide sequence ID" value="NZ_CP074379.1"/>
</dbReference>
<protein>
    <recommendedName>
        <fullName evidence="6">Circular bacteriocin, circularin A/uberolysin family</fullName>
    </recommendedName>
</protein>
<accession>A0A5R8LX10</accession>
<dbReference type="Proteomes" id="UP000309885">
    <property type="component" value="Unassembled WGS sequence"/>
</dbReference>
<feature type="transmembrane region" description="Helical" evidence="1">
    <location>
        <begin position="59"/>
        <end position="78"/>
    </location>
</feature>
<name>A0A5R8LX10_LACZE</name>
<keyword evidence="1" id="KW-0472">Membrane</keyword>
<evidence type="ECO:0000256" key="1">
    <source>
        <dbReference type="SAM" id="Phobius"/>
    </source>
</evidence>
<evidence type="ECO:0000313" key="4">
    <source>
        <dbReference type="Proteomes" id="UP000307781"/>
    </source>
</evidence>